<dbReference type="Proteomes" id="UP001165289">
    <property type="component" value="Unassembled WGS sequence"/>
</dbReference>
<dbReference type="InterPro" id="IPR057023">
    <property type="entry name" value="PTP-SAK"/>
</dbReference>
<evidence type="ECO:0000313" key="4">
    <source>
        <dbReference type="EMBL" id="KAI6648517.1"/>
    </source>
</evidence>
<dbReference type="SUPFAM" id="SSF52799">
    <property type="entry name" value="(Phosphotyrosine protein) phosphatases II"/>
    <property type="match status" value="1"/>
</dbReference>
<accession>A0AAV7JIH4</accession>
<dbReference type="InterPro" id="IPR050561">
    <property type="entry name" value="PTP"/>
</dbReference>
<dbReference type="InterPro" id="IPR000387">
    <property type="entry name" value="Tyr_Pase_dom"/>
</dbReference>
<keyword evidence="1" id="KW-0378">Hydrolase</keyword>
<dbReference type="GO" id="GO:0016791">
    <property type="term" value="F:phosphatase activity"/>
    <property type="evidence" value="ECO:0007669"/>
    <property type="project" value="UniProtKB-ARBA"/>
</dbReference>
<dbReference type="PANTHER" id="PTHR23339">
    <property type="entry name" value="TYROSINE SPECIFIC PROTEIN PHOSPHATASE AND DUAL SPECIFICITY PROTEIN PHOSPHATASE"/>
    <property type="match status" value="1"/>
</dbReference>
<dbReference type="Pfam" id="PF22784">
    <property type="entry name" value="PTP-SAK"/>
    <property type="match status" value="1"/>
</dbReference>
<dbReference type="PROSITE" id="PS50054">
    <property type="entry name" value="TYR_PHOSPHATASE_DUAL"/>
    <property type="match status" value="1"/>
</dbReference>
<evidence type="ECO:0000256" key="1">
    <source>
        <dbReference type="ARBA" id="ARBA00022801"/>
    </source>
</evidence>
<dbReference type="PROSITE" id="PS50056">
    <property type="entry name" value="TYR_PHOSPHATASE_2"/>
    <property type="match status" value="1"/>
</dbReference>
<evidence type="ECO:0000259" key="2">
    <source>
        <dbReference type="PROSITE" id="PS50054"/>
    </source>
</evidence>
<dbReference type="InterPro" id="IPR020422">
    <property type="entry name" value="TYR_PHOSPHATASE_DUAL_dom"/>
</dbReference>
<evidence type="ECO:0000259" key="3">
    <source>
        <dbReference type="PROSITE" id="PS50056"/>
    </source>
</evidence>
<protein>
    <submittedName>
        <fullName evidence="4">Uncharacterized protein</fullName>
    </submittedName>
</protein>
<dbReference type="EMBL" id="JAKMXF010000330">
    <property type="protein sequence ID" value="KAI6648517.1"/>
    <property type="molecule type" value="Genomic_DNA"/>
</dbReference>
<dbReference type="SMART" id="SM00195">
    <property type="entry name" value="DSPc"/>
    <property type="match status" value="1"/>
</dbReference>
<proteinExistence type="predicted"/>
<dbReference type="AlphaFoldDB" id="A0AAV7JIH4"/>
<comment type="caution">
    <text evidence="4">The sequence shown here is derived from an EMBL/GenBank/DDBJ whole genome shotgun (WGS) entry which is preliminary data.</text>
</comment>
<name>A0AAV7JIH4_9METZ</name>
<dbReference type="Gene3D" id="3.90.190.10">
    <property type="entry name" value="Protein tyrosine phosphatase superfamily"/>
    <property type="match status" value="1"/>
</dbReference>
<dbReference type="SMART" id="SM00404">
    <property type="entry name" value="PTPc_motif"/>
    <property type="match status" value="1"/>
</dbReference>
<dbReference type="PROSITE" id="PS00383">
    <property type="entry name" value="TYR_PHOSPHATASE_1"/>
    <property type="match status" value="1"/>
</dbReference>
<feature type="domain" description="Tyrosine specific protein phosphatases" evidence="3">
    <location>
        <begin position="74"/>
        <end position="139"/>
    </location>
</feature>
<dbReference type="FunFam" id="3.90.190.10:FF:000157">
    <property type="entry name" value="Protein-tyrosine phosphatase"/>
    <property type="match status" value="1"/>
</dbReference>
<dbReference type="InterPro" id="IPR003595">
    <property type="entry name" value="Tyr_Pase_cat"/>
</dbReference>
<sequence>MHHFSWVSEGRLAGLAYPYKDEDFSLLSQNGIKVLINLTGYSDAIYKANAKKYNIEMVDLFIEDFQSPSVALADSFIDSVQSALGGDKPVAVHCQMGNGRTGTMLAYYFMKVDGLSSDEAIKKIKELRPGSIETLTQKNFLSSCSK</sequence>
<organism evidence="4 5">
    <name type="scientific">Oopsacas minuta</name>
    <dbReference type="NCBI Taxonomy" id="111878"/>
    <lineage>
        <taxon>Eukaryota</taxon>
        <taxon>Metazoa</taxon>
        <taxon>Porifera</taxon>
        <taxon>Hexactinellida</taxon>
        <taxon>Hexasterophora</taxon>
        <taxon>Lyssacinosida</taxon>
        <taxon>Leucopsacidae</taxon>
        <taxon>Oopsacas</taxon>
    </lineage>
</organism>
<keyword evidence="5" id="KW-1185">Reference proteome</keyword>
<dbReference type="InterPro" id="IPR016130">
    <property type="entry name" value="Tyr_Pase_AS"/>
</dbReference>
<gene>
    <name evidence="4" type="ORF">LOD99_8149</name>
</gene>
<reference evidence="4 5" key="1">
    <citation type="journal article" date="2023" name="BMC Biol.">
        <title>The compact genome of the sponge Oopsacas minuta (Hexactinellida) is lacking key metazoan core genes.</title>
        <authorList>
            <person name="Santini S."/>
            <person name="Schenkelaars Q."/>
            <person name="Jourda C."/>
            <person name="Duchesne M."/>
            <person name="Belahbib H."/>
            <person name="Rocher C."/>
            <person name="Selva M."/>
            <person name="Riesgo A."/>
            <person name="Vervoort M."/>
            <person name="Leys S.P."/>
            <person name="Kodjabachian L."/>
            <person name="Le Bivic A."/>
            <person name="Borchiellini C."/>
            <person name="Claverie J.M."/>
            <person name="Renard E."/>
        </authorList>
    </citation>
    <scope>NUCLEOTIDE SEQUENCE [LARGE SCALE GENOMIC DNA]</scope>
    <source>
        <strain evidence="4">SPO-2</strain>
    </source>
</reference>
<evidence type="ECO:0000313" key="5">
    <source>
        <dbReference type="Proteomes" id="UP001165289"/>
    </source>
</evidence>
<feature type="domain" description="Tyrosine-protein phosphatase" evidence="2">
    <location>
        <begin position="3"/>
        <end position="146"/>
    </location>
</feature>
<dbReference type="InterPro" id="IPR029021">
    <property type="entry name" value="Prot-tyrosine_phosphatase-like"/>
</dbReference>